<keyword evidence="2" id="KW-1185">Reference proteome</keyword>
<protein>
    <submittedName>
        <fullName evidence="1">Uncharacterized protein</fullName>
    </submittedName>
</protein>
<dbReference type="Proteomes" id="UP000593560">
    <property type="component" value="Unassembled WGS sequence"/>
</dbReference>
<dbReference type="OrthoDB" id="10384497at2759"/>
<evidence type="ECO:0000313" key="1">
    <source>
        <dbReference type="EMBL" id="MBA0812817.1"/>
    </source>
</evidence>
<organism evidence="1 2">
    <name type="scientific">Gossypium harknessii</name>
    <dbReference type="NCBI Taxonomy" id="34285"/>
    <lineage>
        <taxon>Eukaryota</taxon>
        <taxon>Viridiplantae</taxon>
        <taxon>Streptophyta</taxon>
        <taxon>Embryophyta</taxon>
        <taxon>Tracheophyta</taxon>
        <taxon>Spermatophyta</taxon>
        <taxon>Magnoliopsida</taxon>
        <taxon>eudicotyledons</taxon>
        <taxon>Gunneridae</taxon>
        <taxon>Pentapetalae</taxon>
        <taxon>rosids</taxon>
        <taxon>malvids</taxon>
        <taxon>Malvales</taxon>
        <taxon>Malvaceae</taxon>
        <taxon>Malvoideae</taxon>
        <taxon>Gossypium</taxon>
    </lineage>
</organism>
<proteinExistence type="predicted"/>
<reference evidence="1 2" key="1">
    <citation type="journal article" date="2019" name="Genome Biol. Evol.">
        <title>Insights into the evolution of the New World diploid cottons (Gossypium, subgenus Houzingenia) based on genome sequencing.</title>
        <authorList>
            <person name="Grover C.E."/>
            <person name="Arick M.A. 2nd"/>
            <person name="Thrash A."/>
            <person name="Conover J.L."/>
            <person name="Sanders W.S."/>
            <person name="Peterson D.G."/>
            <person name="Frelichowski J.E."/>
            <person name="Scheffler J.A."/>
            <person name="Scheffler B.E."/>
            <person name="Wendel J.F."/>
        </authorList>
    </citation>
    <scope>NUCLEOTIDE SEQUENCE [LARGE SCALE GENOMIC DNA]</scope>
    <source>
        <strain evidence="1">0</strain>
        <tissue evidence="1">Leaf</tissue>
    </source>
</reference>
<gene>
    <name evidence="1" type="ORF">Gohar_026753</name>
</gene>
<sequence>MNKNITLPHGTYFSYVLRQLGISTHGDTLVSSNQSISYGALHHAKYHFDVATNTWMKHDQPGDNEDDDIDTTFDDILVPEPIAPPLSLSHTAPPPPRLIVISSMLSIP</sequence>
<comment type="caution">
    <text evidence="1">The sequence shown here is derived from an EMBL/GenBank/DDBJ whole genome shotgun (WGS) entry which is preliminary data.</text>
</comment>
<evidence type="ECO:0000313" key="2">
    <source>
        <dbReference type="Proteomes" id="UP000593560"/>
    </source>
</evidence>
<accession>A0A7J9HSI7</accession>
<name>A0A7J9HSI7_9ROSI</name>
<dbReference type="AlphaFoldDB" id="A0A7J9HSI7"/>
<dbReference type="EMBL" id="JABFAD010000011">
    <property type="protein sequence ID" value="MBA0812817.1"/>
    <property type="molecule type" value="Genomic_DNA"/>
</dbReference>